<keyword evidence="2" id="KW-0808">Transferase</keyword>
<dbReference type="InterPro" id="IPR050486">
    <property type="entry name" value="Mannose-1P_guanyltransferase"/>
</dbReference>
<dbReference type="CDD" id="cd04181">
    <property type="entry name" value="NTP_transferase"/>
    <property type="match status" value="1"/>
</dbReference>
<name>A0A7C7ZD82_9ARCH</name>
<dbReference type="SUPFAM" id="SSF53448">
    <property type="entry name" value="Nucleotide-diphospho-sugar transferases"/>
    <property type="match status" value="1"/>
</dbReference>
<dbReference type="InterPro" id="IPR029044">
    <property type="entry name" value="Nucleotide-diphossugar_trans"/>
</dbReference>
<comment type="caution">
    <text evidence="2">The sequence shown here is derived from an EMBL/GenBank/DDBJ whole genome shotgun (WGS) entry which is preliminary data.</text>
</comment>
<reference evidence="3" key="1">
    <citation type="journal article" date="2019" name="bioRxiv">
        <title>Genome diversification in globally distributed novel marine Proteobacteria is linked to environmental adaptation.</title>
        <authorList>
            <person name="Zhou Z."/>
            <person name="Tran P.Q."/>
            <person name="Kieft K."/>
            <person name="Anantharaman K."/>
        </authorList>
    </citation>
    <scope>NUCLEOTIDE SEQUENCE [LARGE SCALE GENOMIC DNA]</scope>
</reference>
<gene>
    <name evidence="2" type="ORF">EYQ16_02430</name>
</gene>
<dbReference type="Gene3D" id="3.90.550.10">
    <property type="entry name" value="Spore Coat Polysaccharide Biosynthesis Protein SpsA, Chain A"/>
    <property type="match status" value="1"/>
</dbReference>
<dbReference type="Pfam" id="PF00483">
    <property type="entry name" value="NTP_transferase"/>
    <property type="match status" value="1"/>
</dbReference>
<dbReference type="Proteomes" id="UP000589516">
    <property type="component" value="Unassembled WGS sequence"/>
</dbReference>
<dbReference type="AlphaFoldDB" id="A0A7C7ZD82"/>
<evidence type="ECO:0000259" key="1">
    <source>
        <dbReference type="Pfam" id="PF00483"/>
    </source>
</evidence>
<dbReference type="PANTHER" id="PTHR22572">
    <property type="entry name" value="SUGAR-1-PHOSPHATE GUANYL TRANSFERASE"/>
    <property type="match status" value="1"/>
</dbReference>
<dbReference type="InterPro" id="IPR005835">
    <property type="entry name" value="NTP_transferase_dom"/>
</dbReference>
<protein>
    <submittedName>
        <fullName evidence="2">Nucleotidyltransferase family protein</fullName>
    </submittedName>
</protein>
<accession>A0A7C7ZD82</accession>
<evidence type="ECO:0000313" key="2">
    <source>
        <dbReference type="EMBL" id="HIG63359.1"/>
    </source>
</evidence>
<dbReference type="EMBL" id="DUAV01000021">
    <property type="protein sequence ID" value="HIG63359.1"/>
    <property type="molecule type" value="Genomic_DNA"/>
</dbReference>
<evidence type="ECO:0000313" key="3">
    <source>
        <dbReference type="Proteomes" id="UP000589516"/>
    </source>
</evidence>
<feature type="domain" description="Nucleotidyl transferase" evidence="1">
    <location>
        <begin position="3"/>
        <end position="237"/>
    </location>
</feature>
<organism evidence="2 3">
    <name type="scientific">Marine Group III euryarchaeote</name>
    <dbReference type="NCBI Taxonomy" id="2173149"/>
    <lineage>
        <taxon>Archaea</taxon>
        <taxon>Methanobacteriati</taxon>
        <taxon>Thermoplasmatota</taxon>
        <taxon>Thermoplasmata</taxon>
        <taxon>Candidatus Thermoprofundales</taxon>
    </lineage>
</organism>
<proteinExistence type="predicted"/>
<dbReference type="GO" id="GO:0016740">
    <property type="term" value="F:transferase activity"/>
    <property type="evidence" value="ECO:0007669"/>
    <property type="project" value="UniProtKB-KW"/>
</dbReference>
<sequence length="241" mass="25438">MDAIVLAGGFARRMGELVRHTPKQLLPVAGEPLLAHVLRSLEAVAPDRVLLAVNAAFASQFDAFIASYDGPLMLELAVEQARAEGEKPGALGALGQLVAQHRLAGPLFIVGGDNLFDFDLARMASLHESTGDDVIGLYDVGDTGLAQLYGIATLEDGIIVDFVEKPAEPRSTLAATACWLLSPGGVRALATYLAAGGERDALGHFLPWRIGRATVRGIAYTGTWFDIGDHESYAAACAHFG</sequence>